<accession>A0A0C3QIB1</accession>
<dbReference type="GO" id="GO:0006396">
    <property type="term" value="P:RNA processing"/>
    <property type="evidence" value="ECO:0007669"/>
    <property type="project" value="InterPro"/>
</dbReference>
<feature type="compositionally biased region" description="Pro residues" evidence="1">
    <location>
        <begin position="334"/>
        <end position="351"/>
    </location>
</feature>
<evidence type="ECO:0000256" key="1">
    <source>
        <dbReference type="SAM" id="MobiDB-lite"/>
    </source>
</evidence>
<evidence type="ECO:0000313" key="4">
    <source>
        <dbReference type="Proteomes" id="UP000054248"/>
    </source>
</evidence>
<sequence>MGKKNLNPADAHRKALKKKEKDKNKESRTKAREVKTLKTDTGEAKRVSNARHAELSAEIRKLEEAGRRNELDKSGQARLSELRSELDRVKKVKSDYVEKHPEHRGLVYRERKNEDDGGEGASTSTSTNNRSLFRKNGLPKHPERSIYYDPVLNPYGMPPPGMPYMERPLLPHELAAETVTAGATEEASGSSDDSSDEDDDDDSDVPLPDGAKGKDDGGDESSDDDDSSLRDIPLPPGPPPSKAKPRAAPPLPPGPPPPIGFTPTFDSYGGMIPPPPPLGFGVPGHPSIPPPPPPPPGFAVSAYPAGVPPPPPPPPGFAMAQVVPPTPFEYLPNYPIPPPFPTQVPPLPPVVSQPAQRPKGLPSKPSLPPPPPSLPSKPGAPPSGAVISAEPELRDFKKESTAFVPAALKRKQAEKEKDGIGKKARLENDS</sequence>
<feature type="compositionally biased region" description="Basic and acidic residues" evidence="1">
    <location>
        <begin position="391"/>
        <end position="400"/>
    </location>
</feature>
<evidence type="ECO:0000259" key="2">
    <source>
        <dbReference type="Pfam" id="PF09429"/>
    </source>
</evidence>
<dbReference type="AlphaFoldDB" id="A0A0C3QIB1"/>
<dbReference type="STRING" id="1051891.A0A0C3QIB1"/>
<proteinExistence type="predicted"/>
<organism evidence="3 4">
    <name type="scientific">Tulasnella calospora MUT 4182</name>
    <dbReference type="NCBI Taxonomy" id="1051891"/>
    <lineage>
        <taxon>Eukaryota</taxon>
        <taxon>Fungi</taxon>
        <taxon>Dikarya</taxon>
        <taxon>Basidiomycota</taxon>
        <taxon>Agaricomycotina</taxon>
        <taxon>Agaricomycetes</taxon>
        <taxon>Cantharellales</taxon>
        <taxon>Tulasnellaceae</taxon>
        <taxon>Tulasnella</taxon>
    </lineage>
</organism>
<dbReference type="HOGENOM" id="CLU_040947_0_0_1"/>
<reference evidence="3 4" key="1">
    <citation type="submission" date="2014-04" db="EMBL/GenBank/DDBJ databases">
        <authorList>
            <consortium name="DOE Joint Genome Institute"/>
            <person name="Kuo A."/>
            <person name="Girlanda M."/>
            <person name="Perotto S."/>
            <person name="Kohler A."/>
            <person name="Nagy L.G."/>
            <person name="Floudas D."/>
            <person name="Copeland A."/>
            <person name="Barry K.W."/>
            <person name="Cichocki N."/>
            <person name="Veneault-Fourrey C."/>
            <person name="LaButti K."/>
            <person name="Lindquist E.A."/>
            <person name="Lipzen A."/>
            <person name="Lundell T."/>
            <person name="Morin E."/>
            <person name="Murat C."/>
            <person name="Sun H."/>
            <person name="Tunlid A."/>
            <person name="Henrissat B."/>
            <person name="Grigoriev I.V."/>
            <person name="Hibbett D.S."/>
            <person name="Martin F."/>
            <person name="Nordberg H.P."/>
            <person name="Cantor M.N."/>
            <person name="Hua S.X."/>
        </authorList>
    </citation>
    <scope>NUCLEOTIDE SEQUENCE [LARGE SCALE GENOMIC DNA]</scope>
    <source>
        <strain evidence="3 4">MUT 4182</strain>
    </source>
</reference>
<feature type="compositionally biased region" description="Low complexity" evidence="1">
    <location>
        <begin position="261"/>
        <end position="271"/>
    </location>
</feature>
<feature type="region of interest" description="Disordered" evidence="1">
    <location>
        <begin position="334"/>
        <end position="430"/>
    </location>
</feature>
<dbReference type="Pfam" id="PF12622">
    <property type="entry name" value="NpwBP"/>
    <property type="match status" value="1"/>
</dbReference>
<feature type="compositionally biased region" description="Pro residues" evidence="1">
    <location>
        <begin position="365"/>
        <end position="381"/>
    </location>
</feature>
<dbReference type="InterPro" id="IPR019007">
    <property type="entry name" value="Wbp11/ELF5/Saf1_N"/>
</dbReference>
<dbReference type="EMBL" id="KN822960">
    <property type="protein sequence ID" value="KIO31755.1"/>
    <property type="molecule type" value="Genomic_DNA"/>
</dbReference>
<feature type="compositionally biased region" description="Basic and acidic residues" evidence="1">
    <location>
        <begin position="19"/>
        <end position="115"/>
    </location>
</feature>
<dbReference type="Proteomes" id="UP000054248">
    <property type="component" value="Unassembled WGS sequence"/>
</dbReference>
<feature type="compositionally biased region" description="Pro residues" evidence="1">
    <location>
        <begin position="286"/>
        <end position="297"/>
    </location>
</feature>
<dbReference type="Pfam" id="PF09429">
    <property type="entry name" value="Wbp11"/>
    <property type="match status" value="1"/>
</dbReference>
<feature type="compositionally biased region" description="Polar residues" evidence="1">
    <location>
        <begin position="121"/>
        <end position="131"/>
    </location>
</feature>
<feature type="compositionally biased region" description="Acidic residues" evidence="1">
    <location>
        <begin position="217"/>
        <end position="226"/>
    </location>
</feature>
<gene>
    <name evidence="3" type="ORF">M407DRAFT_217829</name>
</gene>
<feature type="compositionally biased region" description="Acidic residues" evidence="1">
    <location>
        <begin position="193"/>
        <end position="204"/>
    </location>
</feature>
<feature type="compositionally biased region" description="Low complexity" evidence="1">
    <location>
        <begin position="352"/>
        <end position="364"/>
    </location>
</feature>
<feature type="domain" description="Wbp11/ELF5/Saf1 N-terminal" evidence="2">
    <location>
        <begin position="3"/>
        <end position="91"/>
    </location>
</feature>
<evidence type="ECO:0000313" key="3">
    <source>
        <dbReference type="EMBL" id="KIO31755.1"/>
    </source>
</evidence>
<reference evidence="4" key="2">
    <citation type="submission" date="2015-01" db="EMBL/GenBank/DDBJ databases">
        <title>Evolutionary Origins and Diversification of the Mycorrhizal Mutualists.</title>
        <authorList>
            <consortium name="DOE Joint Genome Institute"/>
            <consortium name="Mycorrhizal Genomics Consortium"/>
            <person name="Kohler A."/>
            <person name="Kuo A."/>
            <person name="Nagy L.G."/>
            <person name="Floudas D."/>
            <person name="Copeland A."/>
            <person name="Barry K.W."/>
            <person name="Cichocki N."/>
            <person name="Veneault-Fourrey C."/>
            <person name="LaButti K."/>
            <person name="Lindquist E.A."/>
            <person name="Lipzen A."/>
            <person name="Lundell T."/>
            <person name="Morin E."/>
            <person name="Murat C."/>
            <person name="Riley R."/>
            <person name="Ohm R."/>
            <person name="Sun H."/>
            <person name="Tunlid A."/>
            <person name="Henrissat B."/>
            <person name="Grigoriev I.V."/>
            <person name="Hibbett D.S."/>
            <person name="Martin F."/>
        </authorList>
    </citation>
    <scope>NUCLEOTIDE SEQUENCE [LARGE SCALE GENOMIC DNA]</scope>
    <source>
        <strain evidence="4">MUT 4182</strain>
    </source>
</reference>
<feature type="region of interest" description="Disordered" evidence="1">
    <location>
        <begin position="1"/>
        <end position="311"/>
    </location>
</feature>
<feature type="compositionally biased region" description="Pro residues" evidence="1">
    <location>
        <begin position="233"/>
        <end position="260"/>
    </location>
</feature>
<feature type="compositionally biased region" description="Basic and acidic residues" evidence="1">
    <location>
        <begin position="411"/>
        <end position="430"/>
    </location>
</feature>
<dbReference type="OrthoDB" id="205569at2759"/>
<keyword evidence="4" id="KW-1185">Reference proteome</keyword>
<name>A0A0C3QIB1_9AGAM</name>
<feature type="compositionally biased region" description="Low complexity" evidence="1">
    <location>
        <begin position="176"/>
        <end position="192"/>
    </location>
</feature>
<protein>
    <recommendedName>
        <fullName evidence="2">Wbp11/ELF5/Saf1 N-terminal domain-containing protein</fullName>
    </recommendedName>
</protein>